<dbReference type="GO" id="GO:0003677">
    <property type="term" value="F:DNA binding"/>
    <property type="evidence" value="ECO:0007669"/>
    <property type="project" value="UniProtKB-KW"/>
</dbReference>
<accession>A0A2T6C0J9</accession>
<feature type="domain" description="HTH cro/C1-type" evidence="2">
    <location>
        <begin position="10"/>
        <end position="64"/>
    </location>
</feature>
<dbReference type="Gene3D" id="1.10.260.40">
    <property type="entry name" value="lambda repressor-like DNA-binding domains"/>
    <property type="match status" value="1"/>
</dbReference>
<dbReference type="PANTHER" id="PTHR46797:SF25">
    <property type="entry name" value="TRANSCRIPTIONAL REGULATOR"/>
    <property type="match status" value="1"/>
</dbReference>
<dbReference type="InterPro" id="IPR011051">
    <property type="entry name" value="RmlC_Cupin_sf"/>
</dbReference>
<dbReference type="SUPFAM" id="SSF47413">
    <property type="entry name" value="lambda repressor-like DNA-binding domains"/>
    <property type="match status" value="1"/>
</dbReference>
<evidence type="ECO:0000313" key="4">
    <source>
        <dbReference type="Proteomes" id="UP000244240"/>
    </source>
</evidence>
<dbReference type="SUPFAM" id="SSF51182">
    <property type="entry name" value="RmlC-like cupins"/>
    <property type="match status" value="1"/>
</dbReference>
<dbReference type="Proteomes" id="UP000244240">
    <property type="component" value="Unassembled WGS sequence"/>
</dbReference>
<proteinExistence type="predicted"/>
<reference evidence="3 4" key="1">
    <citation type="submission" date="2018-04" db="EMBL/GenBank/DDBJ databases">
        <title>Genomic Encyclopedia of Archaeal and Bacterial Type Strains, Phase II (KMG-II): from individual species to whole genera.</title>
        <authorList>
            <person name="Goeker M."/>
        </authorList>
    </citation>
    <scope>NUCLEOTIDE SEQUENCE [LARGE SCALE GENOMIC DNA]</scope>
    <source>
        <strain evidence="3 4">DSM 45787</strain>
    </source>
</reference>
<evidence type="ECO:0000259" key="2">
    <source>
        <dbReference type="PROSITE" id="PS50943"/>
    </source>
</evidence>
<dbReference type="InterPro" id="IPR010982">
    <property type="entry name" value="Lambda_DNA-bd_dom_sf"/>
</dbReference>
<dbReference type="CDD" id="cd02209">
    <property type="entry name" value="cupin_XRE_C"/>
    <property type="match status" value="1"/>
</dbReference>
<dbReference type="PANTHER" id="PTHR46797">
    <property type="entry name" value="HTH-TYPE TRANSCRIPTIONAL REGULATOR"/>
    <property type="match status" value="1"/>
</dbReference>
<dbReference type="AlphaFoldDB" id="A0A2T6C0J9"/>
<evidence type="ECO:0000256" key="1">
    <source>
        <dbReference type="ARBA" id="ARBA00023125"/>
    </source>
</evidence>
<dbReference type="InterPro" id="IPR001387">
    <property type="entry name" value="Cro/C1-type_HTH"/>
</dbReference>
<keyword evidence="4" id="KW-1185">Reference proteome</keyword>
<dbReference type="InterPro" id="IPR050807">
    <property type="entry name" value="TransReg_Diox_bact_type"/>
</dbReference>
<dbReference type="InterPro" id="IPR014710">
    <property type="entry name" value="RmlC-like_jellyroll"/>
</dbReference>
<dbReference type="InterPro" id="IPR013096">
    <property type="entry name" value="Cupin_2"/>
</dbReference>
<dbReference type="GO" id="GO:0003700">
    <property type="term" value="F:DNA-binding transcription factor activity"/>
    <property type="evidence" value="ECO:0007669"/>
    <property type="project" value="TreeGrafter"/>
</dbReference>
<organism evidence="3 4">
    <name type="scientific">Melghirimyces profundicolus</name>
    <dbReference type="NCBI Taxonomy" id="1242148"/>
    <lineage>
        <taxon>Bacteria</taxon>
        <taxon>Bacillati</taxon>
        <taxon>Bacillota</taxon>
        <taxon>Bacilli</taxon>
        <taxon>Bacillales</taxon>
        <taxon>Thermoactinomycetaceae</taxon>
        <taxon>Melghirimyces</taxon>
    </lineage>
</organism>
<gene>
    <name evidence="3" type="ORF">C8P63_106106</name>
</gene>
<comment type="caution">
    <text evidence="3">The sequence shown here is derived from an EMBL/GenBank/DDBJ whole genome shotgun (WGS) entry which is preliminary data.</text>
</comment>
<name>A0A2T6C0J9_9BACL</name>
<evidence type="ECO:0000313" key="3">
    <source>
        <dbReference type="EMBL" id="PTX61854.1"/>
    </source>
</evidence>
<dbReference type="PROSITE" id="PS50943">
    <property type="entry name" value="HTH_CROC1"/>
    <property type="match status" value="1"/>
</dbReference>
<dbReference type="Pfam" id="PF01381">
    <property type="entry name" value="HTH_3"/>
    <property type="match status" value="1"/>
</dbReference>
<dbReference type="Pfam" id="PF07883">
    <property type="entry name" value="Cupin_2"/>
    <property type="match status" value="1"/>
</dbReference>
<keyword evidence="1" id="KW-0238">DNA-binding</keyword>
<dbReference type="GO" id="GO:0005829">
    <property type="term" value="C:cytosol"/>
    <property type="evidence" value="ECO:0007669"/>
    <property type="project" value="TreeGrafter"/>
</dbReference>
<protein>
    <submittedName>
        <fullName evidence="3">XRE family transcriptional regulator</fullName>
    </submittedName>
</protein>
<dbReference type="CDD" id="cd00093">
    <property type="entry name" value="HTH_XRE"/>
    <property type="match status" value="1"/>
</dbReference>
<sequence>MLMDRIYSEIKRIRLQKQITLKHLSERTGLSVSFLSQVERGSSSLAITSLKKISDGLGVHISHFFQDSGNQRYTVKKEDYQPFRIEGSIAEYVRLSGEFAERRLEPMLVTLDPLQVQETVFSHPGEEFFFVLEGEVKVYVEGEEYLLKKGEAIHYPSRLQHYWMNPLNQRAQILCVLTPVIF</sequence>
<dbReference type="RefSeq" id="WP_342748058.1">
    <property type="nucleotide sequence ID" value="NZ_QBKR01000006.1"/>
</dbReference>
<dbReference type="SMART" id="SM00530">
    <property type="entry name" value="HTH_XRE"/>
    <property type="match status" value="1"/>
</dbReference>
<dbReference type="EMBL" id="QBKR01000006">
    <property type="protein sequence ID" value="PTX61854.1"/>
    <property type="molecule type" value="Genomic_DNA"/>
</dbReference>
<dbReference type="Gene3D" id="2.60.120.10">
    <property type="entry name" value="Jelly Rolls"/>
    <property type="match status" value="1"/>
</dbReference>